<evidence type="ECO:0000313" key="3">
    <source>
        <dbReference type="Proteomes" id="UP000587415"/>
    </source>
</evidence>
<name>A0A7X5YMU0_9CAUL</name>
<keyword evidence="3" id="KW-1185">Reference proteome</keyword>
<accession>A0A7X5YMU0</accession>
<dbReference type="Proteomes" id="UP000587415">
    <property type="component" value="Unassembled WGS sequence"/>
</dbReference>
<organism evidence="2 3">
    <name type="scientific">Brevundimonas alba</name>
    <dbReference type="NCBI Taxonomy" id="74314"/>
    <lineage>
        <taxon>Bacteria</taxon>
        <taxon>Pseudomonadati</taxon>
        <taxon>Pseudomonadota</taxon>
        <taxon>Alphaproteobacteria</taxon>
        <taxon>Caulobacterales</taxon>
        <taxon>Caulobacteraceae</taxon>
        <taxon>Brevundimonas</taxon>
    </lineage>
</organism>
<feature type="transmembrane region" description="Helical" evidence="1">
    <location>
        <begin position="81"/>
        <end position="103"/>
    </location>
</feature>
<evidence type="ECO:0000313" key="2">
    <source>
        <dbReference type="EMBL" id="NJC42557.1"/>
    </source>
</evidence>
<comment type="caution">
    <text evidence="2">The sequence shown here is derived from an EMBL/GenBank/DDBJ whole genome shotgun (WGS) entry which is preliminary data.</text>
</comment>
<dbReference type="EMBL" id="JAATJM010000002">
    <property type="protein sequence ID" value="NJC42557.1"/>
    <property type="molecule type" value="Genomic_DNA"/>
</dbReference>
<dbReference type="RefSeq" id="WP_168048850.1">
    <property type="nucleotide sequence ID" value="NZ_JAATJM010000002.1"/>
</dbReference>
<feature type="transmembrane region" description="Helical" evidence="1">
    <location>
        <begin position="30"/>
        <end position="47"/>
    </location>
</feature>
<keyword evidence="1" id="KW-0472">Membrane</keyword>
<sequence length="116" mass="12284">MFLPRATGVILLLYSGFHMTLGLWVPQFPWLLTGVLLIVGAIALLACRPWSRIVVYAAAVAAAAVGLIGQVSAAGTANADVSLAVVIWTLWTSLWLAVAYVGARYLPDPDFTPSDA</sequence>
<feature type="transmembrane region" description="Helical" evidence="1">
    <location>
        <begin position="54"/>
        <end position="75"/>
    </location>
</feature>
<gene>
    <name evidence="2" type="ORF">GGQ87_002852</name>
</gene>
<keyword evidence="1" id="KW-0812">Transmembrane</keyword>
<evidence type="ECO:0000256" key="1">
    <source>
        <dbReference type="SAM" id="Phobius"/>
    </source>
</evidence>
<dbReference type="AlphaFoldDB" id="A0A7X5YMU0"/>
<reference evidence="2 3" key="1">
    <citation type="submission" date="2020-03" db="EMBL/GenBank/DDBJ databases">
        <title>Genomic Encyclopedia of Type Strains, Phase IV (KMG-IV): sequencing the most valuable type-strain genomes for metagenomic binning, comparative biology and taxonomic classification.</title>
        <authorList>
            <person name="Goeker M."/>
        </authorList>
    </citation>
    <scope>NUCLEOTIDE SEQUENCE [LARGE SCALE GENOMIC DNA]</scope>
    <source>
        <strain evidence="2 3">DSM 4736</strain>
    </source>
</reference>
<keyword evidence="1" id="KW-1133">Transmembrane helix</keyword>
<protein>
    <submittedName>
        <fullName evidence="2">Amino acid transporter</fullName>
    </submittedName>
</protein>
<proteinExistence type="predicted"/>